<comment type="similarity">
    <text evidence="2 9 10">Belongs to the FBPase class 1 family.</text>
</comment>
<dbReference type="GO" id="GO:0005986">
    <property type="term" value="P:sucrose biosynthetic process"/>
    <property type="evidence" value="ECO:0007669"/>
    <property type="project" value="TreeGrafter"/>
</dbReference>
<comment type="pathway">
    <text evidence="8">Carbohydrate biosynthesis.</text>
</comment>
<dbReference type="PRINTS" id="PR00115">
    <property type="entry name" value="F16BPHPHTASE"/>
</dbReference>
<dbReference type="SUPFAM" id="SSF56655">
    <property type="entry name" value="Carbohydrate phosphatase"/>
    <property type="match status" value="1"/>
</dbReference>
<dbReference type="FunFam" id="3.30.540.10:FF:000006">
    <property type="entry name" value="Fructose-1,6-bisphosphatase class 1"/>
    <property type="match status" value="1"/>
</dbReference>
<dbReference type="GO" id="GO:0006000">
    <property type="term" value="P:fructose metabolic process"/>
    <property type="evidence" value="ECO:0007669"/>
    <property type="project" value="TreeGrafter"/>
</dbReference>
<dbReference type="Proteomes" id="UP000252707">
    <property type="component" value="Unassembled WGS sequence"/>
</dbReference>
<feature type="binding site" evidence="9">
    <location>
        <position position="93"/>
    </location>
    <ligand>
        <name>Mg(2+)</name>
        <dbReference type="ChEBI" id="CHEBI:18420"/>
        <label>1</label>
    </ligand>
</feature>
<comment type="cofactor">
    <cofactor evidence="9">
        <name>Mg(2+)</name>
        <dbReference type="ChEBI" id="CHEBI:18420"/>
    </cofactor>
    <text evidence="9">Binds 2 magnesium ions per subunit.</text>
</comment>
<dbReference type="EMBL" id="QPJY01000004">
    <property type="protein sequence ID" value="RCX30770.1"/>
    <property type="molecule type" value="Genomic_DNA"/>
</dbReference>
<keyword evidence="4 9" id="KW-0479">Metal-binding</keyword>
<name>A0A369C9R1_9GAMM</name>
<evidence type="ECO:0000256" key="9">
    <source>
        <dbReference type="HAMAP-Rule" id="MF_01855"/>
    </source>
</evidence>
<evidence type="ECO:0000256" key="7">
    <source>
        <dbReference type="ARBA" id="ARBA00023277"/>
    </source>
</evidence>
<organism evidence="13 14">
    <name type="scientific">Thioalbus denitrificans</name>
    <dbReference type="NCBI Taxonomy" id="547122"/>
    <lineage>
        <taxon>Bacteria</taxon>
        <taxon>Pseudomonadati</taxon>
        <taxon>Pseudomonadota</taxon>
        <taxon>Gammaproteobacteria</taxon>
        <taxon>Chromatiales</taxon>
        <taxon>Ectothiorhodospiraceae</taxon>
        <taxon>Thioalbus</taxon>
    </lineage>
</organism>
<dbReference type="GO" id="GO:0006094">
    <property type="term" value="P:gluconeogenesis"/>
    <property type="evidence" value="ECO:0007669"/>
    <property type="project" value="UniProtKB-UniRule"/>
</dbReference>
<feature type="binding site" evidence="9">
    <location>
        <position position="117"/>
    </location>
    <ligand>
        <name>Mg(2+)</name>
        <dbReference type="ChEBI" id="CHEBI:18420"/>
        <label>1</label>
    </ligand>
</feature>
<keyword evidence="6 9" id="KW-0460">Magnesium</keyword>
<keyword evidence="5 9" id="KW-0378">Hydrolase</keyword>
<evidence type="ECO:0000259" key="12">
    <source>
        <dbReference type="Pfam" id="PF18913"/>
    </source>
</evidence>
<dbReference type="GO" id="GO:0006002">
    <property type="term" value="P:fructose 6-phosphate metabolic process"/>
    <property type="evidence" value="ECO:0007669"/>
    <property type="project" value="TreeGrafter"/>
</dbReference>
<dbReference type="Pfam" id="PF00316">
    <property type="entry name" value="FBPase"/>
    <property type="match status" value="1"/>
</dbReference>
<dbReference type="RefSeq" id="WP_114279746.1">
    <property type="nucleotide sequence ID" value="NZ_QPJY01000004.1"/>
</dbReference>
<dbReference type="NCBIfam" id="NF006778">
    <property type="entry name" value="PRK09293.1-1"/>
    <property type="match status" value="1"/>
</dbReference>
<evidence type="ECO:0000256" key="1">
    <source>
        <dbReference type="ARBA" id="ARBA00001273"/>
    </source>
</evidence>
<evidence type="ECO:0000259" key="11">
    <source>
        <dbReference type="Pfam" id="PF00316"/>
    </source>
</evidence>
<dbReference type="GO" id="GO:0005829">
    <property type="term" value="C:cytosol"/>
    <property type="evidence" value="ECO:0007669"/>
    <property type="project" value="TreeGrafter"/>
</dbReference>
<dbReference type="CDD" id="cd00354">
    <property type="entry name" value="FBPase"/>
    <property type="match status" value="1"/>
</dbReference>
<dbReference type="AlphaFoldDB" id="A0A369C9R1"/>
<evidence type="ECO:0000256" key="4">
    <source>
        <dbReference type="ARBA" id="ARBA00022723"/>
    </source>
</evidence>
<keyword evidence="14" id="KW-1185">Reference proteome</keyword>
<comment type="subcellular location">
    <subcellularLocation>
        <location evidence="9">Cytoplasm</location>
    </subcellularLocation>
</comment>
<dbReference type="HAMAP" id="MF_01855">
    <property type="entry name" value="FBPase_class1"/>
    <property type="match status" value="1"/>
</dbReference>
<evidence type="ECO:0000256" key="8">
    <source>
        <dbReference type="ARBA" id="ARBA00024331"/>
    </source>
</evidence>
<dbReference type="InterPro" id="IPR000146">
    <property type="entry name" value="FBPase_class-1"/>
</dbReference>
<comment type="catalytic activity">
    <reaction evidence="1 9">
        <text>beta-D-fructose 1,6-bisphosphate + H2O = beta-D-fructose 6-phosphate + phosphate</text>
        <dbReference type="Rhea" id="RHEA:11064"/>
        <dbReference type="ChEBI" id="CHEBI:15377"/>
        <dbReference type="ChEBI" id="CHEBI:32966"/>
        <dbReference type="ChEBI" id="CHEBI:43474"/>
        <dbReference type="ChEBI" id="CHEBI:57634"/>
        <dbReference type="EC" id="3.1.3.11"/>
    </reaction>
</comment>
<dbReference type="Gene3D" id="3.30.540.10">
    <property type="entry name" value="Fructose-1,6-Bisphosphatase, subunit A, domain 1"/>
    <property type="match status" value="1"/>
</dbReference>
<evidence type="ECO:0000256" key="5">
    <source>
        <dbReference type="ARBA" id="ARBA00022801"/>
    </source>
</evidence>
<dbReference type="GO" id="GO:0030388">
    <property type="term" value="P:fructose 1,6-bisphosphate metabolic process"/>
    <property type="evidence" value="ECO:0007669"/>
    <property type="project" value="TreeGrafter"/>
</dbReference>
<dbReference type="GO" id="GO:0042132">
    <property type="term" value="F:fructose 1,6-bisphosphate 1-phosphatase activity"/>
    <property type="evidence" value="ECO:0007669"/>
    <property type="project" value="UniProtKB-UniRule"/>
</dbReference>
<feature type="binding site" evidence="9">
    <location>
        <position position="115"/>
    </location>
    <ligand>
        <name>Mg(2+)</name>
        <dbReference type="ChEBI" id="CHEBI:18420"/>
        <label>2</label>
    </ligand>
</feature>
<proteinExistence type="inferred from homology"/>
<feature type="binding site" evidence="9">
    <location>
        <position position="278"/>
    </location>
    <ligand>
        <name>substrate</name>
    </ligand>
</feature>
<dbReference type="GO" id="GO:0000287">
    <property type="term" value="F:magnesium ion binding"/>
    <property type="evidence" value="ECO:0007669"/>
    <property type="project" value="UniProtKB-UniRule"/>
</dbReference>
<evidence type="ECO:0000256" key="2">
    <source>
        <dbReference type="ARBA" id="ARBA00010941"/>
    </source>
</evidence>
<dbReference type="InterPro" id="IPR033391">
    <property type="entry name" value="FBPase_N"/>
</dbReference>
<dbReference type="PANTHER" id="PTHR11556:SF35">
    <property type="entry name" value="SEDOHEPTULOSE-1,7-BISPHOSPHATASE, CHLOROPLASTIC"/>
    <property type="match status" value="1"/>
</dbReference>
<keyword evidence="7 9" id="KW-0119">Carbohydrate metabolism</keyword>
<dbReference type="NCBIfam" id="NF006779">
    <property type="entry name" value="PRK09293.1-3"/>
    <property type="match status" value="1"/>
</dbReference>
<comment type="subunit">
    <text evidence="9">Homotetramer.</text>
</comment>
<dbReference type="FunFam" id="3.40.190.80:FF:000011">
    <property type="entry name" value="Fructose-1,6-bisphosphatase class 1"/>
    <property type="match status" value="1"/>
</dbReference>
<keyword evidence="3 9" id="KW-0963">Cytoplasm</keyword>
<feature type="binding site" evidence="9">
    <location>
        <position position="115"/>
    </location>
    <ligand>
        <name>Mg(2+)</name>
        <dbReference type="ChEBI" id="CHEBI:18420"/>
        <label>1</label>
    </ligand>
</feature>
<evidence type="ECO:0000256" key="6">
    <source>
        <dbReference type="ARBA" id="ARBA00022842"/>
    </source>
</evidence>
<feature type="binding site" evidence="9">
    <location>
        <position position="118"/>
    </location>
    <ligand>
        <name>Mg(2+)</name>
        <dbReference type="ChEBI" id="CHEBI:18420"/>
        <label>2</label>
    </ligand>
</feature>
<dbReference type="Gene3D" id="3.40.190.80">
    <property type="match status" value="1"/>
</dbReference>
<comment type="caution">
    <text evidence="13">The sequence shown here is derived from an EMBL/GenBank/DDBJ whole genome shotgun (WGS) entry which is preliminary data.</text>
</comment>
<sequence>MHDNRTTLTQFLIEEQRHIAGATGDFTSLLNDIVTACKVISSMVNHGELMGVLGQAGSENVQGEDQKKLDVISNEVFLKTNEWAGHLAAMASEEMEAVYPIPSHYPKGKYLLTFDPLDGSSNIDVNVSVGTIFSILRCKGNCVNPTAEDFLQRGTEQVCAGYALYGPSTMMVITTGNGVNGFTLDQNIGEFILTHPRMTIPAATREFAVNASNMRFWEPPVRRYVEECLAGREGPRGEDFNMRWIASMVAEVHRILTRGGLFTYPYDAKMQARGLEGKLRLMYEANPMAFIVEQAGGAASTGRHRILDIQPSSLHQRVPVILGSKEEVERLAAYHAEHDRGQAA</sequence>
<evidence type="ECO:0000313" key="14">
    <source>
        <dbReference type="Proteomes" id="UP000252707"/>
    </source>
</evidence>
<feature type="binding site" evidence="9">
    <location>
        <position position="210"/>
    </location>
    <ligand>
        <name>substrate</name>
    </ligand>
</feature>
<dbReference type="EC" id="3.1.3.11" evidence="9"/>
<feature type="binding site" evidence="9">
    <location>
        <position position="284"/>
    </location>
    <ligand>
        <name>Mg(2+)</name>
        <dbReference type="ChEBI" id="CHEBI:18420"/>
        <label>2</label>
    </ligand>
</feature>
<dbReference type="NCBIfam" id="NF006780">
    <property type="entry name" value="PRK09293.1-4"/>
    <property type="match status" value="1"/>
</dbReference>
<dbReference type="PIRSF" id="PIRSF000904">
    <property type="entry name" value="FBPtase_SBPase"/>
    <property type="match status" value="1"/>
</dbReference>
<protein>
    <recommendedName>
        <fullName evidence="9">Fructose-1,6-bisphosphatase class 1</fullName>
        <shortName evidence="9">FBPase class 1</shortName>
        <ecNumber evidence="9">3.1.3.11</ecNumber>
    </recommendedName>
    <alternativeName>
        <fullName evidence="9">D-fructose-1,6-bisphosphate 1-phosphohydrolase class 1</fullName>
    </alternativeName>
</protein>
<reference evidence="13 14" key="1">
    <citation type="submission" date="2018-07" db="EMBL/GenBank/DDBJ databases">
        <title>Genomic Encyclopedia of Type Strains, Phase IV (KMG-IV): sequencing the most valuable type-strain genomes for metagenomic binning, comparative biology and taxonomic classification.</title>
        <authorList>
            <person name="Goeker M."/>
        </authorList>
    </citation>
    <scope>NUCLEOTIDE SEQUENCE [LARGE SCALE GENOMIC DNA]</scope>
    <source>
        <strain evidence="13 14">DSM 26407</strain>
    </source>
</reference>
<comment type="caution">
    <text evidence="9">Lacks conserved residue(s) required for the propagation of feature annotation.</text>
</comment>
<dbReference type="Pfam" id="PF18913">
    <property type="entry name" value="FBPase_C"/>
    <property type="match status" value="1"/>
</dbReference>
<gene>
    <name evidence="9" type="primary">fbp</name>
    <name evidence="13" type="ORF">DFQ59_104208</name>
</gene>
<feature type="domain" description="Fructose-1-6-bisphosphatase class 1 C-terminal" evidence="12">
    <location>
        <begin position="200"/>
        <end position="335"/>
    </location>
</feature>
<evidence type="ECO:0000313" key="13">
    <source>
        <dbReference type="EMBL" id="RCX30770.1"/>
    </source>
</evidence>
<dbReference type="InterPro" id="IPR028343">
    <property type="entry name" value="FBPtase"/>
</dbReference>
<dbReference type="PANTHER" id="PTHR11556">
    <property type="entry name" value="FRUCTOSE-1,6-BISPHOSPHATASE-RELATED"/>
    <property type="match status" value="1"/>
</dbReference>
<dbReference type="InterPro" id="IPR044015">
    <property type="entry name" value="FBPase_C_dom"/>
</dbReference>
<evidence type="ECO:0000256" key="10">
    <source>
        <dbReference type="RuleBase" id="RU000508"/>
    </source>
</evidence>
<feature type="domain" description="Fructose-1-6-bisphosphatase class I N-terminal" evidence="11">
    <location>
        <begin position="7"/>
        <end position="196"/>
    </location>
</feature>
<dbReference type="PIRSF" id="PIRSF500210">
    <property type="entry name" value="FBPtase"/>
    <property type="match status" value="1"/>
</dbReference>
<dbReference type="OrthoDB" id="9806756at2"/>
<evidence type="ECO:0000256" key="3">
    <source>
        <dbReference type="ARBA" id="ARBA00022490"/>
    </source>
</evidence>
<feature type="binding site" evidence="9">
    <location>
        <begin position="118"/>
        <end position="121"/>
    </location>
    <ligand>
        <name>substrate</name>
    </ligand>
</feature>
<accession>A0A369C9R1</accession>